<proteinExistence type="predicted"/>
<organism evidence="1 2">
    <name type="scientific">Macrophomina phaseolina</name>
    <dbReference type="NCBI Taxonomy" id="35725"/>
    <lineage>
        <taxon>Eukaryota</taxon>
        <taxon>Fungi</taxon>
        <taxon>Dikarya</taxon>
        <taxon>Ascomycota</taxon>
        <taxon>Pezizomycotina</taxon>
        <taxon>Dothideomycetes</taxon>
        <taxon>Dothideomycetes incertae sedis</taxon>
        <taxon>Botryosphaeriales</taxon>
        <taxon>Botryosphaeriaceae</taxon>
        <taxon>Macrophomina</taxon>
    </lineage>
</organism>
<reference evidence="1 2" key="1">
    <citation type="journal article" date="2021" name="Nat. Commun.">
        <title>Genetic determinants of endophytism in the Arabidopsis root mycobiome.</title>
        <authorList>
            <person name="Mesny F."/>
            <person name="Miyauchi S."/>
            <person name="Thiergart T."/>
            <person name="Pickel B."/>
            <person name="Atanasova L."/>
            <person name="Karlsson M."/>
            <person name="Huettel B."/>
            <person name="Barry K.W."/>
            <person name="Haridas S."/>
            <person name="Chen C."/>
            <person name="Bauer D."/>
            <person name="Andreopoulos W."/>
            <person name="Pangilinan J."/>
            <person name="LaButti K."/>
            <person name="Riley R."/>
            <person name="Lipzen A."/>
            <person name="Clum A."/>
            <person name="Drula E."/>
            <person name="Henrissat B."/>
            <person name="Kohler A."/>
            <person name="Grigoriev I.V."/>
            <person name="Martin F.M."/>
            <person name="Hacquard S."/>
        </authorList>
    </citation>
    <scope>NUCLEOTIDE SEQUENCE [LARGE SCALE GENOMIC DNA]</scope>
    <source>
        <strain evidence="1 2">MPI-SDFR-AT-0080</strain>
    </source>
</reference>
<evidence type="ECO:0000313" key="1">
    <source>
        <dbReference type="EMBL" id="KAH7053500.1"/>
    </source>
</evidence>
<comment type="caution">
    <text evidence="1">The sequence shown here is derived from an EMBL/GenBank/DDBJ whole genome shotgun (WGS) entry which is preliminary data.</text>
</comment>
<dbReference type="EMBL" id="JAGTJR010000010">
    <property type="protein sequence ID" value="KAH7053500.1"/>
    <property type="molecule type" value="Genomic_DNA"/>
</dbReference>
<keyword evidence="2" id="KW-1185">Reference proteome</keyword>
<accession>A0ABQ8GEV4</accession>
<evidence type="ECO:0000313" key="2">
    <source>
        <dbReference type="Proteomes" id="UP000774617"/>
    </source>
</evidence>
<name>A0ABQ8GEV4_9PEZI</name>
<dbReference type="Proteomes" id="UP000774617">
    <property type="component" value="Unassembled WGS sequence"/>
</dbReference>
<dbReference type="PANTHER" id="PTHR37471:SF1">
    <property type="entry name" value="AB HYDROLASE-1 DOMAIN-CONTAINING PROTEIN"/>
    <property type="match status" value="1"/>
</dbReference>
<sequence length="125" mass="14332">MLHAPDIAPKIRSILLIDPVTFLLHLPDVAYNFIARNPTRANEHQLSYFASKDMGVAHTICRCFFWSENIMWKEDLADRDVTVSLSGQDLIIDARTVGAYLLGEDLSEPKKTWNERPRTGKEYKL</sequence>
<protein>
    <submittedName>
        <fullName evidence="1">Uncharacterized protein</fullName>
    </submittedName>
</protein>
<gene>
    <name evidence="1" type="ORF">B0J12DRAFT_58231</name>
</gene>
<dbReference type="PANTHER" id="PTHR37471">
    <property type="entry name" value="UNNAMED PRODUCT"/>
    <property type="match status" value="1"/>
</dbReference>